<keyword evidence="1" id="KW-0378">Hydrolase</keyword>
<dbReference type="AlphaFoldDB" id="A0A423V7U6"/>
<reference evidence="3 4" key="1">
    <citation type="submission" date="2015-09" db="EMBL/GenBank/DDBJ databases">
        <title>Host preference determinants of Valsa canker pathogens revealed by comparative genomics.</title>
        <authorList>
            <person name="Yin Z."/>
            <person name="Huang L."/>
        </authorList>
    </citation>
    <scope>NUCLEOTIDE SEQUENCE [LARGE SCALE GENOMIC DNA]</scope>
    <source>
        <strain evidence="3 4">03-1</strain>
    </source>
</reference>
<organism evidence="3 4">
    <name type="scientific">Cytospora schulzeri</name>
    <dbReference type="NCBI Taxonomy" id="448051"/>
    <lineage>
        <taxon>Eukaryota</taxon>
        <taxon>Fungi</taxon>
        <taxon>Dikarya</taxon>
        <taxon>Ascomycota</taxon>
        <taxon>Pezizomycotina</taxon>
        <taxon>Sordariomycetes</taxon>
        <taxon>Sordariomycetidae</taxon>
        <taxon>Diaporthales</taxon>
        <taxon>Cytosporaceae</taxon>
        <taxon>Cytospora</taxon>
    </lineage>
</organism>
<proteinExistence type="predicted"/>
<dbReference type="SUPFAM" id="SSF53474">
    <property type="entry name" value="alpha/beta-Hydrolases"/>
    <property type="match status" value="1"/>
</dbReference>
<dbReference type="PANTHER" id="PTHR48081">
    <property type="entry name" value="AB HYDROLASE SUPERFAMILY PROTEIN C4A8.06C"/>
    <property type="match status" value="1"/>
</dbReference>
<sequence>MASLDQPQTWEEWGKVDEEFTKMMADNVPRRFPPVDFSKLPSLRKAWAETCADDMALMLKAAADHVSAEEISIPVGHGTELRAIVFKPSQSIDQDDRKALVVLIHGGGFLFGAPEMEASACIDATRNYRCITISLSYRLSPEAKFPVAYEDCWGALQWIAANAHSLGADLTKGFVLGGTSSGGQLTAAISHMARDRELSPPLTGIYLNATSIAAPEIIAERYGDLYRSRNTNDGKTGLSKKTTDVFNDAVKPDATSELWNPLIWHSGHKNLPRTYFQVCGADIQRDDSLVYERVLRLEHGVETRLDIYPGLPHVFWYLYPGHSATEKFRQDRLKGLEWLLVKQT</sequence>
<evidence type="ECO:0000256" key="1">
    <source>
        <dbReference type="ARBA" id="ARBA00022801"/>
    </source>
</evidence>
<evidence type="ECO:0000313" key="4">
    <source>
        <dbReference type="Proteomes" id="UP000283895"/>
    </source>
</evidence>
<dbReference type="Proteomes" id="UP000283895">
    <property type="component" value="Unassembled WGS sequence"/>
</dbReference>
<comment type="caution">
    <text evidence="3">The sequence shown here is derived from an EMBL/GenBank/DDBJ whole genome shotgun (WGS) entry which is preliminary data.</text>
</comment>
<dbReference type="InterPro" id="IPR029058">
    <property type="entry name" value="AB_hydrolase_fold"/>
</dbReference>
<dbReference type="STRING" id="356882.A0A423V7U6"/>
<keyword evidence="4" id="KW-1185">Reference proteome</keyword>
<feature type="domain" description="Alpha/beta hydrolase fold-3" evidence="2">
    <location>
        <begin position="101"/>
        <end position="316"/>
    </location>
</feature>
<dbReference type="InterPro" id="IPR013094">
    <property type="entry name" value="AB_hydrolase_3"/>
</dbReference>
<dbReference type="Pfam" id="PF07859">
    <property type="entry name" value="Abhydrolase_3"/>
    <property type="match status" value="1"/>
</dbReference>
<name>A0A423V7U6_9PEZI</name>
<evidence type="ECO:0000259" key="2">
    <source>
        <dbReference type="Pfam" id="PF07859"/>
    </source>
</evidence>
<accession>A0A423V7U6</accession>
<dbReference type="OrthoDB" id="408631at2759"/>
<dbReference type="InterPro" id="IPR050300">
    <property type="entry name" value="GDXG_lipolytic_enzyme"/>
</dbReference>
<evidence type="ECO:0000313" key="3">
    <source>
        <dbReference type="EMBL" id="ROV86870.1"/>
    </source>
</evidence>
<dbReference type="Gene3D" id="3.40.50.1820">
    <property type="entry name" value="alpha/beta hydrolase"/>
    <property type="match status" value="1"/>
</dbReference>
<dbReference type="EMBL" id="LKEA01000122">
    <property type="protein sequence ID" value="ROV86870.1"/>
    <property type="molecule type" value="Genomic_DNA"/>
</dbReference>
<dbReference type="PANTHER" id="PTHR48081:SF8">
    <property type="entry name" value="ALPHA_BETA HYDROLASE FOLD-3 DOMAIN-CONTAINING PROTEIN-RELATED"/>
    <property type="match status" value="1"/>
</dbReference>
<dbReference type="GO" id="GO:0016787">
    <property type="term" value="F:hydrolase activity"/>
    <property type="evidence" value="ECO:0007669"/>
    <property type="project" value="UniProtKB-KW"/>
</dbReference>
<protein>
    <recommendedName>
        <fullName evidence="2">Alpha/beta hydrolase fold-3 domain-containing protein</fullName>
    </recommendedName>
</protein>
<gene>
    <name evidence="3" type="ORF">VMCG_10803</name>
</gene>